<protein>
    <submittedName>
        <fullName evidence="4">Membrane lipoprotein</fullName>
    </submittedName>
</protein>
<dbReference type="PROSITE" id="PS51257">
    <property type="entry name" value="PROKAR_LIPOPROTEIN"/>
    <property type="match status" value="1"/>
</dbReference>
<dbReference type="GO" id="GO:0031982">
    <property type="term" value="C:vesicle"/>
    <property type="evidence" value="ECO:0007669"/>
    <property type="project" value="TreeGrafter"/>
</dbReference>
<dbReference type="PANTHER" id="PTHR31181">
    <property type="entry name" value="EGG CELL-SECRETED PROTEIN 1.4"/>
    <property type="match status" value="1"/>
</dbReference>
<dbReference type="PANTHER" id="PTHR31181:SF67">
    <property type="entry name" value="PROLAMIN-LIKE PROTEIN (DUF1278)"/>
    <property type="match status" value="1"/>
</dbReference>
<dbReference type="Pfam" id="PF05617">
    <property type="entry name" value="Prolamin_like"/>
    <property type="match status" value="1"/>
</dbReference>
<feature type="chain" id="PRO_5001821720" evidence="2">
    <location>
        <begin position="20"/>
        <end position="167"/>
    </location>
</feature>
<evidence type="ECO:0000313" key="5">
    <source>
        <dbReference type="Proteomes" id="UP000029120"/>
    </source>
</evidence>
<dbReference type="eggNOG" id="ENOG502SZDE">
    <property type="taxonomic scope" value="Eukaryota"/>
</dbReference>
<accession>A0A087G7U2</accession>
<dbReference type="InterPro" id="IPR008502">
    <property type="entry name" value="Prolamin-like"/>
</dbReference>
<dbReference type="OrthoDB" id="1094019at2759"/>
<dbReference type="Proteomes" id="UP000029120">
    <property type="component" value="Chromosome 8"/>
</dbReference>
<proteinExistence type="predicted"/>
<evidence type="ECO:0000256" key="1">
    <source>
        <dbReference type="ARBA" id="ARBA00022729"/>
    </source>
</evidence>
<organism evidence="4 5">
    <name type="scientific">Arabis alpina</name>
    <name type="common">Alpine rock-cress</name>
    <dbReference type="NCBI Taxonomy" id="50452"/>
    <lineage>
        <taxon>Eukaryota</taxon>
        <taxon>Viridiplantae</taxon>
        <taxon>Streptophyta</taxon>
        <taxon>Embryophyta</taxon>
        <taxon>Tracheophyta</taxon>
        <taxon>Spermatophyta</taxon>
        <taxon>Magnoliopsida</taxon>
        <taxon>eudicotyledons</taxon>
        <taxon>Gunneridae</taxon>
        <taxon>Pentapetalae</taxon>
        <taxon>rosids</taxon>
        <taxon>malvids</taxon>
        <taxon>Brassicales</taxon>
        <taxon>Brassicaceae</taxon>
        <taxon>Arabideae</taxon>
        <taxon>Arabis</taxon>
    </lineage>
</organism>
<gene>
    <name evidence="4" type="ordered locus">AALP_Aa8g183200</name>
</gene>
<dbReference type="GO" id="GO:0005576">
    <property type="term" value="C:extracellular region"/>
    <property type="evidence" value="ECO:0007669"/>
    <property type="project" value="TreeGrafter"/>
</dbReference>
<reference evidence="5" key="1">
    <citation type="journal article" date="2015" name="Nat. Plants">
        <title>Genome expansion of Arabis alpina linked with retrotransposition and reduced symmetric DNA methylation.</title>
        <authorList>
            <person name="Willing E.M."/>
            <person name="Rawat V."/>
            <person name="Mandakova T."/>
            <person name="Maumus F."/>
            <person name="James G.V."/>
            <person name="Nordstroem K.J."/>
            <person name="Becker C."/>
            <person name="Warthmann N."/>
            <person name="Chica C."/>
            <person name="Szarzynska B."/>
            <person name="Zytnicki M."/>
            <person name="Albani M.C."/>
            <person name="Kiefer C."/>
            <person name="Bergonzi S."/>
            <person name="Castaings L."/>
            <person name="Mateos J.L."/>
            <person name="Berns M.C."/>
            <person name="Bujdoso N."/>
            <person name="Piofczyk T."/>
            <person name="de Lorenzo L."/>
            <person name="Barrero-Sicilia C."/>
            <person name="Mateos I."/>
            <person name="Piednoel M."/>
            <person name="Hagmann J."/>
            <person name="Chen-Min-Tao R."/>
            <person name="Iglesias-Fernandez R."/>
            <person name="Schuster S.C."/>
            <person name="Alonso-Blanco C."/>
            <person name="Roudier F."/>
            <person name="Carbonero P."/>
            <person name="Paz-Ares J."/>
            <person name="Davis S.J."/>
            <person name="Pecinka A."/>
            <person name="Quesneville H."/>
            <person name="Colot V."/>
            <person name="Lysak M.A."/>
            <person name="Weigel D."/>
            <person name="Coupland G."/>
            <person name="Schneeberger K."/>
        </authorList>
    </citation>
    <scope>NUCLEOTIDE SEQUENCE [LARGE SCALE GENOMIC DNA]</scope>
    <source>
        <strain evidence="5">cv. Pajares</strain>
    </source>
</reference>
<dbReference type="EMBL" id="CM002876">
    <property type="protein sequence ID" value="KFK25944.1"/>
    <property type="molecule type" value="Genomic_DNA"/>
</dbReference>
<evidence type="ECO:0000313" key="4">
    <source>
        <dbReference type="EMBL" id="KFK25944.1"/>
    </source>
</evidence>
<name>A0A087G7U2_ARAAL</name>
<dbReference type="OMA" id="KLHCSTK"/>
<dbReference type="GO" id="GO:0009567">
    <property type="term" value="P:double fertilization forming a zygote and endosperm"/>
    <property type="evidence" value="ECO:0007669"/>
    <property type="project" value="TreeGrafter"/>
</dbReference>
<keyword evidence="4" id="KW-0449">Lipoprotein</keyword>
<evidence type="ECO:0000256" key="2">
    <source>
        <dbReference type="SAM" id="SignalP"/>
    </source>
</evidence>
<evidence type="ECO:0000259" key="3">
    <source>
        <dbReference type="Pfam" id="PF05617"/>
    </source>
</evidence>
<feature type="domain" description="Prolamin-like" evidence="3">
    <location>
        <begin position="91"/>
        <end position="154"/>
    </location>
</feature>
<dbReference type="Gramene" id="KFK25944">
    <property type="protein sequence ID" value="KFK25944"/>
    <property type="gene ID" value="AALP_AA8G183200"/>
</dbReference>
<dbReference type="GO" id="GO:2000008">
    <property type="term" value="P:regulation of protein localization to cell surface"/>
    <property type="evidence" value="ECO:0007669"/>
    <property type="project" value="TreeGrafter"/>
</dbReference>
<sequence>MKNLAIFVAMVLFLSCVTSQVTAKDLEDSVSPLGNEKLAWWHYHYYPHYYPYFHPKPHWPFPRNTGKAFPPLPAGHNFHPIPFHPPPVVAKCLSDCKDVRTCLLDIAKAFHTGKATIGTNCCASIQKMNDDCEKTVFGAYHNIFFNCYVKLACSSKGGSTPSAPSPA</sequence>
<dbReference type="AlphaFoldDB" id="A0A087G7U2"/>
<keyword evidence="1 2" id="KW-0732">Signal</keyword>
<keyword evidence="5" id="KW-1185">Reference proteome</keyword>
<dbReference type="GO" id="GO:0080155">
    <property type="term" value="P:regulation of double fertilization forming a zygote and endosperm"/>
    <property type="evidence" value="ECO:0007669"/>
    <property type="project" value="TreeGrafter"/>
</dbReference>
<feature type="signal peptide" evidence="2">
    <location>
        <begin position="1"/>
        <end position="19"/>
    </location>
</feature>